<protein>
    <recommendedName>
        <fullName evidence="3">Ashwin</fullName>
    </recommendedName>
</protein>
<evidence type="ECO:0000313" key="5">
    <source>
        <dbReference type="EMBL" id="KAF7418226.1"/>
    </source>
</evidence>
<evidence type="ECO:0000256" key="3">
    <source>
        <dbReference type="ARBA" id="ARBA00015134"/>
    </source>
</evidence>
<keyword evidence="6" id="KW-1185">Reference proteome</keyword>
<comment type="subcellular location">
    <subcellularLocation>
        <location evidence="1">Nucleus</location>
    </subcellularLocation>
</comment>
<evidence type="ECO:0000313" key="6">
    <source>
        <dbReference type="Proteomes" id="UP000617340"/>
    </source>
</evidence>
<reference evidence="5" key="1">
    <citation type="journal article" date="2020" name="G3 (Bethesda)">
        <title>High-Quality Assemblies for Three Invasive Social Wasps from the &lt;i&gt;Vespula&lt;/i&gt; Genus.</title>
        <authorList>
            <person name="Harrop T.W.R."/>
            <person name="Guhlin J."/>
            <person name="McLaughlin G.M."/>
            <person name="Permina E."/>
            <person name="Stockwell P."/>
            <person name="Gilligan J."/>
            <person name="Le Lec M.F."/>
            <person name="Gruber M.A.M."/>
            <person name="Quinn O."/>
            <person name="Lovegrove M."/>
            <person name="Duncan E.J."/>
            <person name="Remnant E.J."/>
            <person name="Van Eeckhoven J."/>
            <person name="Graham B."/>
            <person name="Knapp R.A."/>
            <person name="Langford K.W."/>
            <person name="Kronenberg Z."/>
            <person name="Press M.O."/>
            <person name="Eacker S.M."/>
            <person name="Wilson-Rankin E.E."/>
            <person name="Purcell J."/>
            <person name="Lester P.J."/>
            <person name="Dearden P.K."/>
        </authorList>
    </citation>
    <scope>NUCLEOTIDE SEQUENCE</scope>
    <source>
        <strain evidence="5">Linc-1</strain>
    </source>
</reference>
<comment type="caution">
    <text evidence="5">The sequence shown here is derived from an EMBL/GenBank/DDBJ whole genome shotgun (WGS) entry which is preliminary data.</text>
</comment>
<name>A0A834NUG2_VESGE</name>
<dbReference type="GO" id="GO:0072669">
    <property type="term" value="C:tRNA-splicing ligase complex"/>
    <property type="evidence" value="ECO:0007669"/>
    <property type="project" value="InterPro"/>
</dbReference>
<dbReference type="EMBL" id="JACSDZ010000001">
    <property type="protein sequence ID" value="KAF7418226.1"/>
    <property type="molecule type" value="Genomic_DNA"/>
</dbReference>
<dbReference type="InterPro" id="IPR024887">
    <property type="entry name" value="Ashwin"/>
</dbReference>
<dbReference type="PANTHER" id="PTHR28359:SF1">
    <property type="entry name" value="ASHWIN"/>
    <property type="match status" value="1"/>
</dbReference>
<dbReference type="Pfam" id="PF15323">
    <property type="entry name" value="Ashwin"/>
    <property type="match status" value="1"/>
</dbReference>
<dbReference type="AlphaFoldDB" id="A0A834NUG2"/>
<accession>A0A834NUG2</accession>
<dbReference type="Proteomes" id="UP000617340">
    <property type="component" value="Unassembled WGS sequence"/>
</dbReference>
<gene>
    <name evidence="5" type="ORF">HZH68_000879</name>
</gene>
<dbReference type="GO" id="GO:0005634">
    <property type="term" value="C:nucleus"/>
    <property type="evidence" value="ECO:0007669"/>
    <property type="project" value="UniProtKB-SubCell"/>
</dbReference>
<organism evidence="5 6">
    <name type="scientific">Vespula germanica</name>
    <name type="common">German yellow jacket</name>
    <name type="synonym">Paravespula germanica</name>
    <dbReference type="NCBI Taxonomy" id="30212"/>
    <lineage>
        <taxon>Eukaryota</taxon>
        <taxon>Metazoa</taxon>
        <taxon>Ecdysozoa</taxon>
        <taxon>Arthropoda</taxon>
        <taxon>Hexapoda</taxon>
        <taxon>Insecta</taxon>
        <taxon>Pterygota</taxon>
        <taxon>Neoptera</taxon>
        <taxon>Endopterygota</taxon>
        <taxon>Hymenoptera</taxon>
        <taxon>Apocrita</taxon>
        <taxon>Aculeata</taxon>
        <taxon>Vespoidea</taxon>
        <taxon>Vespidae</taxon>
        <taxon>Vespinae</taxon>
        <taxon>Vespula</taxon>
    </lineage>
</organism>
<sequence>MSTIDSQRLTEPEFLSEHELCQILKNRCIEIRNFERLSKMELIELYKRVAMPLPQRQLRNINCKEANRSNLNQKPVSEIDQNMIVQLSDKHDNTSITNLHEKKRKVFHENLIEPKSFMHETKSVLKKVRLTSISKREIDCNGINKHEINEENEVWFDDSTLPPTKKRQKITWP</sequence>
<evidence type="ECO:0000256" key="1">
    <source>
        <dbReference type="ARBA" id="ARBA00004123"/>
    </source>
</evidence>
<evidence type="ECO:0000256" key="2">
    <source>
        <dbReference type="ARBA" id="ARBA00007855"/>
    </source>
</evidence>
<proteinExistence type="inferred from homology"/>
<keyword evidence="4" id="KW-0539">Nucleus</keyword>
<comment type="similarity">
    <text evidence="2">Belongs to the ashwin family.</text>
</comment>
<dbReference type="PANTHER" id="PTHR28359">
    <property type="entry name" value="ASHWIN"/>
    <property type="match status" value="1"/>
</dbReference>
<evidence type="ECO:0000256" key="4">
    <source>
        <dbReference type="ARBA" id="ARBA00023242"/>
    </source>
</evidence>
<dbReference type="GO" id="GO:0048598">
    <property type="term" value="P:embryonic morphogenesis"/>
    <property type="evidence" value="ECO:0007669"/>
    <property type="project" value="InterPro"/>
</dbReference>